<gene>
    <name evidence="6" type="ORF">RWH43_16940</name>
</gene>
<dbReference type="Gene3D" id="2.60.40.10">
    <property type="entry name" value="Immunoglobulins"/>
    <property type="match status" value="1"/>
</dbReference>
<accession>A0ABU3S161</accession>
<dbReference type="SMART" id="SM01217">
    <property type="entry name" value="Fn3_like"/>
    <property type="match status" value="1"/>
</dbReference>
<evidence type="ECO:0000256" key="4">
    <source>
        <dbReference type="RuleBase" id="RU361161"/>
    </source>
</evidence>
<proteinExistence type="inferred from homology"/>
<feature type="domain" description="Fibronectin type III-like" evidence="5">
    <location>
        <begin position="573"/>
        <end position="643"/>
    </location>
</feature>
<evidence type="ECO:0000259" key="5">
    <source>
        <dbReference type="SMART" id="SM01217"/>
    </source>
</evidence>
<dbReference type="InterPro" id="IPR013783">
    <property type="entry name" value="Ig-like_fold"/>
</dbReference>
<keyword evidence="7" id="KW-1185">Reference proteome</keyword>
<dbReference type="Pfam" id="PF14310">
    <property type="entry name" value="Fn3-like"/>
    <property type="match status" value="1"/>
</dbReference>
<evidence type="ECO:0000256" key="1">
    <source>
        <dbReference type="ARBA" id="ARBA00005336"/>
    </source>
</evidence>
<dbReference type="Pfam" id="PF01915">
    <property type="entry name" value="Glyco_hydro_3_C"/>
    <property type="match status" value="1"/>
</dbReference>
<evidence type="ECO:0000256" key="2">
    <source>
        <dbReference type="ARBA" id="ARBA00022801"/>
    </source>
</evidence>
<dbReference type="RefSeq" id="WP_316002045.1">
    <property type="nucleotide sequence ID" value="NZ_JAWDIU010000008.1"/>
</dbReference>
<dbReference type="PANTHER" id="PTHR42715:SF10">
    <property type="entry name" value="BETA-GLUCOSIDASE"/>
    <property type="match status" value="1"/>
</dbReference>
<protein>
    <submittedName>
        <fullName evidence="6">Glycoside hydrolase family 3 C-terminal domain-containing protein</fullName>
    </submittedName>
</protein>
<dbReference type="SUPFAM" id="SSF51445">
    <property type="entry name" value="(Trans)glycosidases"/>
    <property type="match status" value="1"/>
</dbReference>
<name>A0ABU3S161_9MICO</name>
<reference evidence="6 7" key="1">
    <citation type="submission" date="2023-09" db="EMBL/GenBank/DDBJ databases">
        <title>Microbacterium fusihabitans sp. nov., Microbacterium phycihabitans sp. nov., and Microbacterium cervinum sp. nov., isolated from dried seaweeds of beach.</title>
        <authorList>
            <person name="Lee S.D."/>
        </authorList>
    </citation>
    <scope>NUCLEOTIDE SEQUENCE [LARGE SCALE GENOMIC DNA]</scope>
    <source>
        <strain evidence="6 7">KSW2-21</strain>
    </source>
</reference>
<dbReference type="Pfam" id="PF00933">
    <property type="entry name" value="Glyco_hydro_3"/>
    <property type="match status" value="1"/>
</dbReference>
<dbReference type="GO" id="GO:0016787">
    <property type="term" value="F:hydrolase activity"/>
    <property type="evidence" value="ECO:0007669"/>
    <property type="project" value="UniProtKB-KW"/>
</dbReference>
<organism evidence="6 7">
    <name type="scientific">Microbacterium algihabitans</name>
    <dbReference type="NCBI Taxonomy" id="3075992"/>
    <lineage>
        <taxon>Bacteria</taxon>
        <taxon>Bacillati</taxon>
        <taxon>Actinomycetota</taxon>
        <taxon>Actinomycetes</taxon>
        <taxon>Micrococcales</taxon>
        <taxon>Microbacteriaceae</taxon>
        <taxon>Microbacterium</taxon>
    </lineage>
</organism>
<keyword evidence="4" id="KW-0326">Glycosidase</keyword>
<dbReference type="InterPro" id="IPR036881">
    <property type="entry name" value="Glyco_hydro_3_C_sf"/>
</dbReference>
<comment type="caution">
    <text evidence="6">The sequence shown here is derived from an EMBL/GenBank/DDBJ whole genome shotgun (WGS) entry which is preliminary data.</text>
</comment>
<evidence type="ECO:0000256" key="3">
    <source>
        <dbReference type="ARBA" id="ARBA00023277"/>
    </source>
</evidence>
<dbReference type="InterPro" id="IPR019800">
    <property type="entry name" value="Glyco_hydro_3_AS"/>
</dbReference>
<dbReference type="InterPro" id="IPR001764">
    <property type="entry name" value="Glyco_hydro_3_N"/>
</dbReference>
<evidence type="ECO:0000313" key="6">
    <source>
        <dbReference type="EMBL" id="MDU0328448.1"/>
    </source>
</evidence>
<keyword evidence="3" id="KW-0119">Carbohydrate metabolism</keyword>
<dbReference type="PANTHER" id="PTHR42715">
    <property type="entry name" value="BETA-GLUCOSIDASE"/>
    <property type="match status" value="1"/>
</dbReference>
<dbReference type="SUPFAM" id="SSF52279">
    <property type="entry name" value="Beta-D-glucan exohydrolase, C-terminal domain"/>
    <property type="match status" value="1"/>
</dbReference>
<dbReference type="Gene3D" id="3.20.20.300">
    <property type="entry name" value="Glycoside hydrolase, family 3, N-terminal domain"/>
    <property type="match status" value="1"/>
</dbReference>
<comment type="similarity">
    <text evidence="1 4">Belongs to the glycosyl hydrolase 3 family.</text>
</comment>
<dbReference type="EMBL" id="JAWDIU010000008">
    <property type="protein sequence ID" value="MDU0328448.1"/>
    <property type="molecule type" value="Genomic_DNA"/>
</dbReference>
<dbReference type="InterPro" id="IPR017853">
    <property type="entry name" value="GH"/>
</dbReference>
<dbReference type="InterPro" id="IPR050288">
    <property type="entry name" value="Cellulose_deg_GH3"/>
</dbReference>
<dbReference type="Gene3D" id="3.40.50.1700">
    <property type="entry name" value="Glycoside hydrolase family 3 C-terminal domain"/>
    <property type="match status" value="1"/>
</dbReference>
<dbReference type="PROSITE" id="PS00775">
    <property type="entry name" value="GLYCOSYL_HYDROL_F3"/>
    <property type="match status" value="1"/>
</dbReference>
<dbReference type="Proteomes" id="UP001256673">
    <property type="component" value="Unassembled WGS sequence"/>
</dbReference>
<keyword evidence="2 4" id="KW-0378">Hydrolase</keyword>
<sequence>MSITASLTLEQKAALLTGGGFWSTAAAPGLDEIVLSDGPHGVRRQLAGTDHLGMHHSEPATCFPPAVGIGSSWSVETASRLGAALARESRAFGVDVLLGPGVNIKRSPLGGRSFEYYSEDPLISGVLGSAYVTALQAGGVGASLKHFAANDQETDRMVISSDVDERTLREIHLSAFERVVTEAKPATVMCSYNRINGVPASENRLLLTEILREEWGYSGLVVSDWGAVRTRVPALTAGLDLAMPESGEYSVRSVVEAVQAGELDEAVVDQSVERVAALQRFRGAVKPFNAEEHHALARELAADCAVLLKNEAGVLPLDPSADLLVIGEFALQPRFQGGGSSNVNATTVDVPLERLRARVEAAGGSVRFERGFNTAAPDESLRAAAVDAARGAGVAVVFAGTSETDESEGYDRTTLELPAEQILLIQEVSAAADHTIVVLSNGGVVTLGGWHDDVDAVLEGFLLGQGAGDAIAALLTGEANPSGRLAESIPLRVEDNPSYLHFPGEQGHVRYGEGVMVGYRYYETVGAAVQYPFGHGLSYTDFEVSDLTVDVRASDFALAQVKVTNVGGRTGGYVVQAYVATDAGPVRRPRRTLAQFAKVVLEAGESRLVELPLDRRAFAYWDVEQHAFAVASGSYTVQINADASSVVLAVDVDLEGDTPVRVLSLQDSVGDWLAHPDAGPFVLSGIGAVARASGREVTEDSDEMRMMASMPMNQVLNLMGGAIDGDRLLALAAADRR</sequence>
<dbReference type="InterPro" id="IPR002772">
    <property type="entry name" value="Glyco_hydro_3_C"/>
</dbReference>
<dbReference type="InterPro" id="IPR036962">
    <property type="entry name" value="Glyco_hydro_3_N_sf"/>
</dbReference>
<dbReference type="PRINTS" id="PR00133">
    <property type="entry name" value="GLHYDRLASE3"/>
</dbReference>
<evidence type="ECO:0000313" key="7">
    <source>
        <dbReference type="Proteomes" id="UP001256673"/>
    </source>
</evidence>
<dbReference type="InterPro" id="IPR026891">
    <property type="entry name" value="Fn3-like"/>
</dbReference>